<dbReference type="STRING" id="1802056.A2954_00650"/>
<proteinExistence type="predicted"/>
<organism evidence="1 2">
    <name type="scientific">Candidatus Roizmanbacteria bacterium RIFCSPLOWO2_01_FULL_37_12</name>
    <dbReference type="NCBI Taxonomy" id="1802056"/>
    <lineage>
        <taxon>Bacteria</taxon>
        <taxon>Candidatus Roizmaniibacteriota</taxon>
    </lineage>
</organism>
<dbReference type="InterPro" id="IPR043519">
    <property type="entry name" value="NT_sf"/>
</dbReference>
<dbReference type="SUPFAM" id="SSF81301">
    <property type="entry name" value="Nucleotidyltransferase"/>
    <property type="match status" value="1"/>
</dbReference>
<evidence type="ECO:0000313" key="1">
    <source>
        <dbReference type="EMBL" id="OGK41496.1"/>
    </source>
</evidence>
<reference evidence="1 2" key="1">
    <citation type="journal article" date="2016" name="Nat. Commun.">
        <title>Thousands of microbial genomes shed light on interconnected biogeochemical processes in an aquifer system.</title>
        <authorList>
            <person name="Anantharaman K."/>
            <person name="Brown C.T."/>
            <person name="Hug L.A."/>
            <person name="Sharon I."/>
            <person name="Castelle C.J."/>
            <person name="Probst A.J."/>
            <person name="Thomas B.C."/>
            <person name="Singh A."/>
            <person name="Wilkins M.J."/>
            <person name="Karaoz U."/>
            <person name="Brodie E.L."/>
            <person name="Williams K.H."/>
            <person name="Hubbard S.S."/>
            <person name="Banfield J.F."/>
        </authorList>
    </citation>
    <scope>NUCLEOTIDE SEQUENCE [LARGE SCALE GENOMIC DNA]</scope>
</reference>
<protein>
    <submittedName>
        <fullName evidence="1">Uncharacterized protein</fullName>
    </submittedName>
</protein>
<accession>A0A1F7IDR3</accession>
<gene>
    <name evidence="1" type="ORF">A2954_00650</name>
</gene>
<dbReference type="EMBL" id="MGAG01000011">
    <property type="protein sequence ID" value="OGK41496.1"/>
    <property type="molecule type" value="Genomic_DNA"/>
</dbReference>
<sequence>MEKDQTNLLITISSFLEKHKIPYMLTGALTVVYYGRPRASHDIDFVVEINKKDVKRVINIFKNLSSEYLVQAESIEDAVIKKSMFNVIYLPTYTKLDFWLLTEVIFDQERFERRKKVKLLGKNMVLSTPEDTIIQKLLWYKDGEIEKHIVDAAFTYQIQRKRLDKKYLTHWVKELNLTTNYKKLNKIDLEKYL</sequence>
<dbReference type="Proteomes" id="UP000177698">
    <property type="component" value="Unassembled WGS sequence"/>
</dbReference>
<dbReference type="Gene3D" id="3.30.460.40">
    <property type="match status" value="1"/>
</dbReference>
<comment type="caution">
    <text evidence="1">The sequence shown here is derived from an EMBL/GenBank/DDBJ whole genome shotgun (WGS) entry which is preliminary data.</text>
</comment>
<dbReference type="AlphaFoldDB" id="A0A1F7IDR3"/>
<evidence type="ECO:0000313" key="2">
    <source>
        <dbReference type="Proteomes" id="UP000177698"/>
    </source>
</evidence>
<name>A0A1F7IDR3_9BACT</name>